<dbReference type="OrthoDB" id="7065204at2"/>
<comment type="caution">
    <text evidence="1">The sequence shown here is derived from an EMBL/GenBank/DDBJ whole genome shotgun (WGS) entry which is preliminary data.</text>
</comment>
<name>A0A3N1NX46_9GAMM</name>
<dbReference type="Proteomes" id="UP000273643">
    <property type="component" value="Unassembled WGS sequence"/>
</dbReference>
<proteinExistence type="predicted"/>
<accession>A0A3N1NX46</accession>
<evidence type="ECO:0000313" key="1">
    <source>
        <dbReference type="EMBL" id="ROQ20743.1"/>
    </source>
</evidence>
<protein>
    <submittedName>
        <fullName evidence="1">Uncharacterized protein</fullName>
    </submittedName>
</protein>
<dbReference type="EMBL" id="RJUK01000001">
    <property type="protein sequence ID" value="ROQ20743.1"/>
    <property type="molecule type" value="Genomic_DNA"/>
</dbReference>
<keyword evidence="2" id="KW-1185">Reference proteome</keyword>
<gene>
    <name evidence="1" type="ORF">EDC38_1357</name>
</gene>
<evidence type="ECO:0000313" key="2">
    <source>
        <dbReference type="Proteomes" id="UP000273643"/>
    </source>
</evidence>
<dbReference type="RefSeq" id="WP_123637845.1">
    <property type="nucleotide sequence ID" value="NZ_RJUK01000001.1"/>
</dbReference>
<organism evidence="1 2">
    <name type="scientific">Marinimicrobium koreense</name>
    <dbReference type="NCBI Taxonomy" id="306545"/>
    <lineage>
        <taxon>Bacteria</taxon>
        <taxon>Pseudomonadati</taxon>
        <taxon>Pseudomonadota</taxon>
        <taxon>Gammaproteobacteria</taxon>
        <taxon>Cellvibrionales</taxon>
        <taxon>Cellvibrionaceae</taxon>
        <taxon>Marinimicrobium</taxon>
    </lineage>
</organism>
<reference evidence="1 2" key="1">
    <citation type="submission" date="2018-11" db="EMBL/GenBank/DDBJ databases">
        <title>Genomic Encyclopedia of Type Strains, Phase IV (KMG-IV): sequencing the most valuable type-strain genomes for metagenomic binning, comparative biology and taxonomic classification.</title>
        <authorList>
            <person name="Goeker M."/>
        </authorList>
    </citation>
    <scope>NUCLEOTIDE SEQUENCE [LARGE SCALE GENOMIC DNA]</scope>
    <source>
        <strain evidence="1 2">DSM 16974</strain>
    </source>
</reference>
<sequence length="141" mass="16032">MEEIDFLSLTPINQEESILTTSQGADSVNIKGSVLEKQFSLPNGFHLVLTTENSPYDEALYATLIDQHFEVADQVEISSALTPGILEDAEVQSEDRLKFWFNKAEPYILTFDPKGFIIPRPSDKGSRPFRTVFKKKYLHIH</sequence>
<dbReference type="AlphaFoldDB" id="A0A3N1NX46"/>